<dbReference type="GO" id="GO:0009073">
    <property type="term" value="P:aromatic amino acid family biosynthetic process"/>
    <property type="evidence" value="ECO:0007669"/>
    <property type="project" value="UniProtKB-KW"/>
</dbReference>
<comment type="caution">
    <text evidence="9">The sequence shown here is derived from an EMBL/GenBank/DDBJ whole genome shotgun (WGS) entry which is preliminary data.</text>
</comment>
<comment type="similarity">
    <text evidence="2 7">Belongs to the EPSP synthase family.</text>
</comment>
<feature type="binding site" evidence="7">
    <location>
        <position position="172"/>
    </location>
    <ligand>
        <name>3-phosphoshikimate</name>
        <dbReference type="ChEBI" id="CHEBI:145989"/>
    </ligand>
</feature>
<keyword evidence="3 7" id="KW-0028">Amino-acid biosynthesis</keyword>
<comment type="catalytic activity">
    <reaction evidence="6">
        <text>3-phosphoshikimate + phosphoenolpyruvate = 5-O-(1-carboxyvinyl)-3-phosphoshikimate + phosphate</text>
        <dbReference type="Rhea" id="RHEA:21256"/>
        <dbReference type="ChEBI" id="CHEBI:43474"/>
        <dbReference type="ChEBI" id="CHEBI:57701"/>
        <dbReference type="ChEBI" id="CHEBI:58702"/>
        <dbReference type="ChEBI" id="CHEBI:145989"/>
        <dbReference type="EC" id="2.5.1.19"/>
    </reaction>
    <physiologicalReaction direction="left-to-right" evidence="6">
        <dbReference type="Rhea" id="RHEA:21257"/>
    </physiologicalReaction>
</comment>
<keyword evidence="4 7" id="KW-0808">Transferase</keyword>
<evidence type="ECO:0000256" key="4">
    <source>
        <dbReference type="ARBA" id="ARBA00022679"/>
    </source>
</evidence>
<feature type="binding site" evidence="7">
    <location>
        <position position="415"/>
    </location>
    <ligand>
        <name>phosphoenolpyruvate</name>
        <dbReference type="ChEBI" id="CHEBI:58702"/>
    </ligand>
</feature>
<comment type="caution">
    <text evidence="7">Lacks conserved residue(s) required for the propagation of feature annotation.</text>
</comment>
<dbReference type="PIRSF" id="PIRSF000505">
    <property type="entry name" value="EPSPS"/>
    <property type="match status" value="1"/>
</dbReference>
<evidence type="ECO:0000256" key="1">
    <source>
        <dbReference type="ARBA" id="ARBA00004811"/>
    </source>
</evidence>
<dbReference type="GO" id="GO:0009423">
    <property type="term" value="P:chorismate biosynthetic process"/>
    <property type="evidence" value="ECO:0007669"/>
    <property type="project" value="UniProtKB-UniRule"/>
</dbReference>
<feature type="binding site" evidence="7">
    <location>
        <position position="347"/>
    </location>
    <ligand>
        <name>phosphoenolpyruvate</name>
        <dbReference type="ChEBI" id="CHEBI:58702"/>
    </ligand>
</feature>
<keyword evidence="10" id="KW-1185">Reference proteome</keyword>
<keyword evidence="7" id="KW-0963">Cytoplasm</keyword>
<name>A0A3S0I625_9DEIO</name>
<dbReference type="UniPathway" id="UPA00053">
    <property type="reaction ID" value="UER00089"/>
</dbReference>
<dbReference type="InterPro" id="IPR013792">
    <property type="entry name" value="RNA3'P_cycl/enolpyr_Trfase_a/b"/>
</dbReference>
<evidence type="ECO:0000259" key="8">
    <source>
        <dbReference type="Pfam" id="PF00275"/>
    </source>
</evidence>
<dbReference type="AlphaFoldDB" id="A0A3S0I625"/>
<dbReference type="Proteomes" id="UP000277766">
    <property type="component" value="Unassembled WGS sequence"/>
</dbReference>
<reference evidence="9 10" key="1">
    <citation type="submission" date="2018-12" db="EMBL/GenBank/DDBJ databases">
        <title>Deinococcus radiophilus ATCC 27603 genome sequencing and assembly.</title>
        <authorList>
            <person name="Maclea K.S."/>
            <person name="Maynard C.R."/>
        </authorList>
    </citation>
    <scope>NUCLEOTIDE SEQUENCE [LARGE SCALE GENOMIC DNA]</scope>
    <source>
        <strain evidence="9 10">ATCC 27603</strain>
    </source>
</reference>
<feature type="binding site" evidence="7">
    <location>
        <position position="171"/>
    </location>
    <ligand>
        <name>3-phosphoshikimate</name>
        <dbReference type="ChEBI" id="CHEBI:145989"/>
    </ligand>
</feature>
<dbReference type="HAMAP" id="MF_00210">
    <property type="entry name" value="EPSP_synth"/>
    <property type="match status" value="1"/>
</dbReference>
<evidence type="ECO:0000313" key="10">
    <source>
        <dbReference type="Proteomes" id="UP000277766"/>
    </source>
</evidence>
<dbReference type="CDD" id="cd01556">
    <property type="entry name" value="EPSP_synthase"/>
    <property type="match status" value="1"/>
</dbReference>
<dbReference type="EC" id="2.5.1.19" evidence="7"/>
<dbReference type="PROSITE" id="PS00104">
    <property type="entry name" value="EPSP_SYNTHASE_1"/>
    <property type="match status" value="1"/>
</dbReference>
<feature type="binding site" evidence="7">
    <location>
        <position position="98"/>
    </location>
    <ligand>
        <name>phosphoenolpyruvate</name>
        <dbReference type="ChEBI" id="CHEBI:58702"/>
    </ligand>
</feature>
<comment type="pathway">
    <text evidence="1 7">Metabolic intermediate biosynthesis; chorismate biosynthesis; chorismate from D-erythrose 4-phosphate and phosphoenolpyruvate: step 6/7.</text>
</comment>
<accession>A0A3S0I625</accession>
<dbReference type="SUPFAM" id="SSF55205">
    <property type="entry name" value="EPT/RTPC-like"/>
    <property type="match status" value="1"/>
</dbReference>
<evidence type="ECO:0000256" key="2">
    <source>
        <dbReference type="ARBA" id="ARBA00009948"/>
    </source>
</evidence>
<dbReference type="Gene3D" id="3.65.10.10">
    <property type="entry name" value="Enolpyruvate transferase domain"/>
    <property type="match status" value="2"/>
</dbReference>
<keyword evidence="5 7" id="KW-0057">Aromatic amino acid biosynthesis</keyword>
<evidence type="ECO:0000256" key="3">
    <source>
        <dbReference type="ARBA" id="ARBA00022605"/>
    </source>
</evidence>
<dbReference type="GO" id="GO:0005737">
    <property type="term" value="C:cytoplasm"/>
    <property type="evidence" value="ECO:0007669"/>
    <property type="project" value="UniProtKB-SubCell"/>
</dbReference>
<comment type="function">
    <text evidence="7">Catalyzes the transfer of the enolpyruvyl moiety of phosphoenolpyruvate (PEP) to the 5-hydroxyl of shikimate-3-phosphate (S3P) to produce enolpyruvyl shikimate-3-phosphate and inorganic phosphate.</text>
</comment>
<proteinExistence type="inferred from homology"/>
<dbReference type="InterPro" id="IPR036968">
    <property type="entry name" value="Enolpyruvate_Tfrase_sf"/>
</dbReference>
<dbReference type="GO" id="GO:0008652">
    <property type="term" value="P:amino acid biosynthetic process"/>
    <property type="evidence" value="ECO:0007669"/>
    <property type="project" value="UniProtKB-KW"/>
</dbReference>
<feature type="binding site" evidence="7">
    <location>
        <position position="173"/>
    </location>
    <ligand>
        <name>phosphoenolpyruvate</name>
        <dbReference type="ChEBI" id="CHEBI:58702"/>
    </ligand>
</feature>
<dbReference type="PANTHER" id="PTHR21090">
    <property type="entry name" value="AROM/DEHYDROQUINATE SYNTHASE"/>
    <property type="match status" value="1"/>
</dbReference>
<feature type="binding site" evidence="7">
    <location>
        <position position="389"/>
    </location>
    <ligand>
        <name>phosphoenolpyruvate</name>
        <dbReference type="ChEBI" id="CHEBI:58702"/>
    </ligand>
</feature>
<feature type="binding site" evidence="7">
    <location>
        <position position="28"/>
    </location>
    <ligand>
        <name>3-phosphoshikimate</name>
        <dbReference type="ChEBI" id="CHEBI:145989"/>
    </ligand>
</feature>
<feature type="binding site" evidence="7">
    <location>
        <position position="316"/>
    </location>
    <ligand>
        <name>3-phosphoshikimate</name>
        <dbReference type="ChEBI" id="CHEBI:145989"/>
    </ligand>
</feature>
<dbReference type="PANTHER" id="PTHR21090:SF5">
    <property type="entry name" value="PENTAFUNCTIONAL AROM POLYPEPTIDE"/>
    <property type="match status" value="1"/>
</dbReference>
<dbReference type="InterPro" id="IPR006264">
    <property type="entry name" value="EPSP_synthase"/>
</dbReference>
<feature type="binding site" evidence="7">
    <location>
        <position position="33"/>
    </location>
    <ligand>
        <name>3-phosphoshikimate</name>
        <dbReference type="ChEBI" id="CHEBI:145989"/>
    </ligand>
</feature>
<feature type="binding site" evidence="7">
    <location>
        <position position="199"/>
    </location>
    <ligand>
        <name>3-phosphoshikimate</name>
        <dbReference type="ChEBI" id="CHEBI:145989"/>
    </ligand>
</feature>
<dbReference type="OrthoDB" id="9809920at2"/>
<dbReference type="NCBIfam" id="TIGR01356">
    <property type="entry name" value="aroA"/>
    <property type="match status" value="1"/>
</dbReference>
<feature type="domain" description="Enolpyruvate transferase" evidence="8">
    <location>
        <begin position="14"/>
        <end position="424"/>
    </location>
</feature>
<dbReference type="InterPro" id="IPR001986">
    <property type="entry name" value="Enolpyruvate_Tfrase_dom"/>
</dbReference>
<feature type="binding site" evidence="7">
    <location>
        <position position="28"/>
    </location>
    <ligand>
        <name>phosphoenolpyruvate</name>
        <dbReference type="ChEBI" id="CHEBI:58702"/>
    </ligand>
</feature>
<evidence type="ECO:0000256" key="5">
    <source>
        <dbReference type="ARBA" id="ARBA00023141"/>
    </source>
</evidence>
<dbReference type="EMBL" id="RXPE01000007">
    <property type="protein sequence ID" value="RTR28316.1"/>
    <property type="molecule type" value="Genomic_DNA"/>
</dbReference>
<evidence type="ECO:0000256" key="7">
    <source>
        <dbReference type="HAMAP-Rule" id="MF_00210"/>
    </source>
</evidence>
<feature type="binding site" evidence="7">
    <location>
        <position position="127"/>
    </location>
    <ligand>
        <name>phosphoenolpyruvate</name>
        <dbReference type="ChEBI" id="CHEBI:58702"/>
    </ligand>
</feature>
<dbReference type="Pfam" id="PF00275">
    <property type="entry name" value="EPSP_synthase"/>
    <property type="match status" value="1"/>
</dbReference>
<sequence length="438" mass="46014">MSTLPTRFDVRVHPAARLGGTVQAQPSKNYTGRFLLAAALSEGRSVVRRVATSEDAEAMLRCLRAWGAEVELSGEDAHIQGFGAAPRPDTRLEVGNAGAVARFLLAVSALTDSTRLETDSPHSLGTRPMGDLLDALTALGLQVKSEGGCLPVQVGGGPIRGGAVSVSAERSSQFVSGLLFTAPLLEDGLDLSVTGQLKSEAPIRQTLDTLRRFGLTFSASDDLRRLQVPGAQAYQAGEYTVPGDYPGSAALLVAGAIRPGEVRVAGLDPQDLQGERAAVDVLRQMGADISQDAGGVTVRGGRPLRAVTLDGDPFTDAVQVLTAAAAQAQGCTTWQNVATLRLKECDRISETRAELLKLGLQAGETADSLSVCGGRLAGGVPLDGHGDHRLIMLLTLLGLCAEQPVTVTGAEYIRKSYPDFFSHLEALGAKFDYLARPH</sequence>
<evidence type="ECO:0000313" key="9">
    <source>
        <dbReference type="EMBL" id="RTR28316.1"/>
    </source>
</evidence>
<organism evidence="9 10">
    <name type="scientific">Deinococcus radiophilus</name>
    <dbReference type="NCBI Taxonomy" id="32062"/>
    <lineage>
        <taxon>Bacteria</taxon>
        <taxon>Thermotogati</taxon>
        <taxon>Deinococcota</taxon>
        <taxon>Deinococci</taxon>
        <taxon>Deinococcales</taxon>
        <taxon>Deinococcaceae</taxon>
        <taxon>Deinococcus</taxon>
    </lineage>
</organism>
<comment type="subunit">
    <text evidence="7">Monomer.</text>
</comment>
<evidence type="ECO:0000256" key="6">
    <source>
        <dbReference type="ARBA" id="ARBA00044633"/>
    </source>
</evidence>
<protein>
    <recommendedName>
        <fullName evidence="7">3-phosphoshikimate 1-carboxyvinyltransferase</fullName>
        <ecNumber evidence="7">2.5.1.19</ecNumber>
    </recommendedName>
    <alternativeName>
        <fullName evidence="7">5-enolpyruvylshikimate-3-phosphate synthase</fullName>
        <shortName evidence="7">EPSP synthase</shortName>
        <shortName evidence="7">EPSPS</shortName>
    </alternativeName>
</protein>
<feature type="binding site" evidence="7">
    <location>
        <position position="343"/>
    </location>
    <ligand>
        <name>3-phosphoshikimate</name>
        <dbReference type="ChEBI" id="CHEBI:145989"/>
    </ligand>
</feature>
<dbReference type="GO" id="GO:0003866">
    <property type="term" value="F:3-phosphoshikimate 1-carboxyvinyltransferase activity"/>
    <property type="evidence" value="ECO:0007669"/>
    <property type="project" value="UniProtKB-UniRule"/>
</dbReference>
<comment type="subcellular location">
    <subcellularLocation>
        <location evidence="7">Cytoplasm</location>
    </subcellularLocation>
</comment>
<feature type="active site" description="Proton acceptor" evidence="7">
    <location>
        <position position="316"/>
    </location>
</feature>
<gene>
    <name evidence="7 9" type="primary">aroA</name>
    <name evidence="9" type="ORF">EJ104_05230</name>
</gene>
<dbReference type="InterPro" id="IPR023193">
    <property type="entry name" value="EPSP_synthase_CS"/>
</dbReference>
<dbReference type="RefSeq" id="WP_126351708.1">
    <property type="nucleotide sequence ID" value="NZ_CP086380.1"/>
</dbReference>
<feature type="binding site" evidence="7">
    <location>
        <position position="173"/>
    </location>
    <ligand>
        <name>3-phosphoshikimate</name>
        <dbReference type="ChEBI" id="CHEBI:145989"/>
    </ligand>
</feature>